<feature type="region of interest" description="Disordered" evidence="1">
    <location>
        <begin position="122"/>
        <end position="231"/>
    </location>
</feature>
<evidence type="ECO:0000313" key="3">
    <source>
        <dbReference type="Proteomes" id="UP001212841"/>
    </source>
</evidence>
<reference evidence="2" key="1">
    <citation type="submission" date="2020-05" db="EMBL/GenBank/DDBJ databases">
        <title>Phylogenomic resolution of chytrid fungi.</title>
        <authorList>
            <person name="Stajich J.E."/>
            <person name="Amses K."/>
            <person name="Simmons R."/>
            <person name="Seto K."/>
            <person name="Myers J."/>
            <person name="Bonds A."/>
            <person name="Quandt C.A."/>
            <person name="Barry K."/>
            <person name="Liu P."/>
            <person name="Grigoriev I."/>
            <person name="Longcore J.E."/>
            <person name="James T.Y."/>
        </authorList>
    </citation>
    <scope>NUCLEOTIDE SEQUENCE</scope>
    <source>
        <strain evidence="2">JEL0318</strain>
    </source>
</reference>
<sequence>MGTDLKLSRFLRTEEDDADTSWEARIAKKYYDKLFKEYCIADLSRYKEGKVAMRWRTQKEVVEGRGQFTCGSIHCTSSQTLRSWEVKFAYLENGERKNALVKLRLCPECSYKLNYRKIKEQEAHEKEAKRRKKRKEKSRKKRRKDEYEEDDVNIHREGDGEDDRRRKGKGRRHNEAGSGSESESEQEGDEEQKAGDGQSEASRIWGAPLPEAEPEKSRAEELDDYFEGLFQ</sequence>
<dbReference type="Proteomes" id="UP001212841">
    <property type="component" value="Unassembled WGS sequence"/>
</dbReference>
<organism evidence="2 3">
    <name type="scientific">Rhizophlyctis rosea</name>
    <dbReference type="NCBI Taxonomy" id="64517"/>
    <lineage>
        <taxon>Eukaryota</taxon>
        <taxon>Fungi</taxon>
        <taxon>Fungi incertae sedis</taxon>
        <taxon>Chytridiomycota</taxon>
        <taxon>Chytridiomycota incertae sedis</taxon>
        <taxon>Chytridiomycetes</taxon>
        <taxon>Rhizophlyctidales</taxon>
        <taxon>Rhizophlyctidaceae</taxon>
        <taxon>Rhizophlyctis</taxon>
    </lineage>
</organism>
<dbReference type="AlphaFoldDB" id="A0AAD5SBH4"/>
<gene>
    <name evidence="2" type="ORF">HK097_008766</name>
</gene>
<dbReference type="PANTHER" id="PTHR11567">
    <property type="entry name" value="ACID PHOSPHATASE-RELATED"/>
    <property type="match status" value="1"/>
</dbReference>
<name>A0AAD5SBH4_9FUNG</name>
<dbReference type="Pfam" id="PF09725">
    <property type="entry name" value="Fra10Ac1"/>
    <property type="match status" value="1"/>
</dbReference>
<dbReference type="PANTHER" id="PTHR11567:SF25">
    <property type="entry name" value="PROTEIN FRA10AC1"/>
    <property type="match status" value="1"/>
</dbReference>
<evidence type="ECO:0000313" key="2">
    <source>
        <dbReference type="EMBL" id="KAJ3050278.1"/>
    </source>
</evidence>
<dbReference type="InterPro" id="IPR050645">
    <property type="entry name" value="Histidine_acid_phosphatase"/>
</dbReference>
<proteinExistence type="predicted"/>
<evidence type="ECO:0000256" key="1">
    <source>
        <dbReference type="SAM" id="MobiDB-lite"/>
    </source>
</evidence>
<dbReference type="InterPro" id="IPR019129">
    <property type="entry name" value="Folate-sensitive_fs_Fra10Ac1"/>
</dbReference>
<protein>
    <recommendedName>
        <fullName evidence="4">Protein FRA10AC1</fullName>
    </recommendedName>
</protein>
<feature type="compositionally biased region" description="Basic residues" evidence="1">
    <location>
        <begin position="129"/>
        <end position="143"/>
    </location>
</feature>
<dbReference type="EMBL" id="JADGJD010000533">
    <property type="protein sequence ID" value="KAJ3050278.1"/>
    <property type="molecule type" value="Genomic_DNA"/>
</dbReference>
<evidence type="ECO:0008006" key="4">
    <source>
        <dbReference type="Google" id="ProtNLM"/>
    </source>
</evidence>
<feature type="compositionally biased region" description="Acidic residues" evidence="1">
    <location>
        <begin position="221"/>
        <end position="231"/>
    </location>
</feature>
<comment type="caution">
    <text evidence="2">The sequence shown here is derived from an EMBL/GenBank/DDBJ whole genome shotgun (WGS) entry which is preliminary data.</text>
</comment>
<keyword evidence="3" id="KW-1185">Reference proteome</keyword>
<dbReference type="GO" id="GO:0016791">
    <property type="term" value="F:phosphatase activity"/>
    <property type="evidence" value="ECO:0007669"/>
    <property type="project" value="TreeGrafter"/>
</dbReference>
<feature type="compositionally biased region" description="Basic and acidic residues" evidence="1">
    <location>
        <begin position="152"/>
        <end position="165"/>
    </location>
</feature>
<accession>A0AAD5SBH4</accession>